<organism evidence="9 10">
    <name type="scientific">Fumia xinanensis</name>
    <dbReference type="NCBI Taxonomy" id="2763659"/>
    <lineage>
        <taxon>Bacteria</taxon>
        <taxon>Bacillati</taxon>
        <taxon>Bacillota</taxon>
        <taxon>Clostridia</taxon>
        <taxon>Eubacteriales</taxon>
        <taxon>Oscillospiraceae</taxon>
        <taxon>Fumia</taxon>
    </lineage>
</organism>
<comment type="similarity">
    <text evidence="4 8">Belongs to the class-III pyridoxal-phosphate-dependent aminotransferase family. HemL subfamily.</text>
</comment>
<dbReference type="EMBL" id="JACRSV010000001">
    <property type="protein sequence ID" value="MBC8559425.1"/>
    <property type="molecule type" value="Genomic_DNA"/>
</dbReference>
<comment type="caution">
    <text evidence="9">The sequence shown here is derived from an EMBL/GenBank/DDBJ whole genome shotgun (WGS) entry which is preliminary data.</text>
</comment>
<evidence type="ECO:0000256" key="8">
    <source>
        <dbReference type="HAMAP-Rule" id="MF_00375"/>
    </source>
</evidence>
<dbReference type="InterPro" id="IPR004639">
    <property type="entry name" value="4pyrrol_synth_GluAld_NH2Trfase"/>
</dbReference>
<keyword evidence="5 8" id="KW-0663">Pyridoxal phosphate</keyword>
<evidence type="ECO:0000313" key="10">
    <source>
        <dbReference type="Proteomes" id="UP000610760"/>
    </source>
</evidence>
<dbReference type="NCBIfam" id="NF000818">
    <property type="entry name" value="PRK00062.1"/>
    <property type="match status" value="1"/>
</dbReference>
<dbReference type="EC" id="5.4.3.8" evidence="8"/>
<dbReference type="PANTHER" id="PTHR43713:SF3">
    <property type="entry name" value="GLUTAMATE-1-SEMIALDEHYDE 2,1-AMINOMUTASE 1, CHLOROPLASTIC-RELATED"/>
    <property type="match status" value="1"/>
</dbReference>
<dbReference type="GO" id="GO:0006782">
    <property type="term" value="P:protoporphyrinogen IX biosynthetic process"/>
    <property type="evidence" value="ECO:0007669"/>
    <property type="project" value="UniProtKB-UniRule"/>
</dbReference>
<dbReference type="InterPro" id="IPR015424">
    <property type="entry name" value="PyrdxlP-dep_Trfase"/>
</dbReference>
<dbReference type="Pfam" id="PF00202">
    <property type="entry name" value="Aminotran_3"/>
    <property type="match status" value="1"/>
</dbReference>
<comment type="catalytic activity">
    <reaction evidence="1 8">
        <text>(S)-4-amino-5-oxopentanoate = 5-aminolevulinate</text>
        <dbReference type="Rhea" id="RHEA:14265"/>
        <dbReference type="ChEBI" id="CHEBI:57501"/>
        <dbReference type="ChEBI" id="CHEBI:356416"/>
        <dbReference type="EC" id="5.4.3.8"/>
    </reaction>
</comment>
<keyword evidence="7 8" id="KW-0627">Porphyrin biosynthesis</keyword>
<dbReference type="HAMAP" id="MF_00375">
    <property type="entry name" value="HemL_aminotrans_3"/>
    <property type="match status" value="1"/>
</dbReference>
<dbReference type="InterPro" id="IPR049704">
    <property type="entry name" value="Aminotrans_3_PPA_site"/>
</dbReference>
<protein>
    <recommendedName>
        <fullName evidence="8">Glutamate-1-semialdehyde 2,1-aminomutase</fullName>
        <shortName evidence="8">GSA</shortName>
        <ecNumber evidence="8">5.4.3.8</ecNumber>
    </recommendedName>
    <alternativeName>
        <fullName evidence="8">Glutamate-1-semialdehyde aminotransferase</fullName>
        <shortName evidence="8">GSA-AT</shortName>
    </alternativeName>
</protein>
<keyword evidence="8" id="KW-0963">Cytoplasm</keyword>
<evidence type="ECO:0000256" key="3">
    <source>
        <dbReference type="ARBA" id="ARBA00004819"/>
    </source>
</evidence>
<gene>
    <name evidence="8 9" type="primary">hemL</name>
    <name evidence="9" type="ORF">H8710_04995</name>
</gene>
<dbReference type="Gene3D" id="3.90.1150.10">
    <property type="entry name" value="Aspartate Aminotransferase, domain 1"/>
    <property type="match status" value="1"/>
</dbReference>
<evidence type="ECO:0000256" key="4">
    <source>
        <dbReference type="ARBA" id="ARBA00008981"/>
    </source>
</evidence>
<dbReference type="Gene3D" id="3.40.640.10">
    <property type="entry name" value="Type I PLP-dependent aspartate aminotransferase-like (Major domain)"/>
    <property type="match status" value="1"/>
</dbReference>
<dbReference type="PANTHER" id="PTHR43713">
    <property type="entry name" value="GLUTAMATE-1-SEMIALDEHYDE 2,1-AMINOMUTASE"/>
    <property type="match status" value="1"/>
</dbReference>
<dbReference type="PROSITE" id="PS00600">
    <property type="entry name" value="AA_TRANSFER_CLASS_3"/>
    <property type="match status" value="1"/>
</dbReference>
<dbReference type="Proteomes" id="UP000610760">
    <property type="component" value="Unassembled WGS sequence"/>
</dbReference>
<comment type="subunit">
    <text evidence="8">Homodimer.</text>
</comment>
<evidence type="ECO:0000256" key="6">
    <source>
        <dbReference type="ARBA" id="ARBA00023235"/>
    </source>
</evidence>
<accession>A0A926I607</accession>
<feature type="modified residue" description="N6-(pyridoxal phosphate)lysine" evidence="8">
    <location>
        <position position="265"/>
    </location>
</feature>
<dbReference type="AlphaFoldDB" id="A0A926I607"/>
<evidence type="ECO:0000313" key="9">
    <source>
        <dbReference type="EMBL" id="MBC8559425.1"/>
    </source>
</evidence>
<sequence>MMRSADLFREAKKVIPGGVNSPVRAYQSVGLEPPFIAKAKGARVYDEDGREYIDYIGSWGPMILGQADQRVCNAVMEAAKDGLSFGAPTAREVEMARLITKMVPHVEMVRMVNSGTEAVMSAVRLARGATGRDKIVKFSGCYHGHSDPMLVKAGSGLMTAGVPSSLGVPEKAAEDTLTAEYNDLSSVRELFERYTGEIAAVIVEPVAANMGVVPPEKGFLSGLREICDQSGALLLFDEVITGFRLSKGGAQEYFGVRADLVTFGKIIGGGMPVGAYCGSRALMETVSPTGKVYQAGTLSGNPVAMAAGLAQLKILDGHPEIYEHIDNLAQRLENGLQSLVEKYRIPASVTRCGSLCCLFFREGGVRNYPEAQQCDTALFARYFKGMLRRGIYLAPSQFEAIFIGDAHTESDIDKTLQAADETFAEMKAEGLF</sequence>
<name>A0A926I607_9FIRM</name>
<dbReference type="GO" id="GO:0030170">
    <property type="term" value="F:pyridoxal phosphate binding"/>
    <property type="evidence" value="ECO:0007669"/>
    <property type="project" value="InterPro"/>
</dbReference>
<comment type="pathway">
    <text evidence="3">Porphyrin-containing compound metabolism; protoporphyrin-IX biosynthesis; 5-aminolevulinate from L-glutamyl-tRNA(Glu): step 2/2.</text>
</comment>
<proteinExistence type="inferred from homology"/>
<dbReference type="NCBIfam" id="TIGR00713">
    <property type="entry name" value="hemL"/>
    <property type="match status" value="1"/>
</dbReference>
<dbReference type="InterPro" id="IPR005814">
    <property type="entry name" value="Aminotrans_3"/>
</dbReference>
<evidence type="ECO:0000256" key="7">
    <source>
        <dbReference type="ARBA" id="ARBA00023244"/>
    </source>
</evidence>
<evidence type="ECO:0000256" key="1">
    <source>
        <dbReference type="ARBA" id="ARBA00001579"/>
    </source>
</evidence>
<reference evidence="9" key="1">
    <citation type="submission" date="2020-08" db="EMBL/GenBank/DDBJ databases">
        <title>Genome public.</title>
        <authorList>
            <person name="Liu C."/>
            <person name="Sun Q."/>
        </authorList>
    </citation>
    <scope>NUCLEOTIDE SEQUENCE</scope>
    <source>
        <strain evidence="9">NSJ-33</strain>
    </source>
</reference>
<evidence type="ECO:0000256" key="2">
    <source>
        <dbReference type="ARBA" id="ARBA00001933"/>
    </source>
</evidence>
<dbReference type="RefSeq" id="WP_249294318.1">
    <property type="nucleotide sequence ID" value="NZ_JACRSV010000001.1"/>
</dbReference>
<comment type="subcellular location">
    <subcellularLocation>
        <location evidence="8">Cytoplasm</location>
    </subcellularLocation>
</comment>
<keyword evidence="6 8" id="KW-0413">Isomerase</keyword>
<dbReference type="GO" id="GO:0008483">
    <property type="term" value="F:transaminase activity"/>
    <property type="evidence" value="ECO:0007669"/>
    <property type="project" value="InterPro"/>
</dbReference>
<dbReference type="GO" id="GO:0005737">
    <property type="term" value="C:cytoplasm"/>
    <property type="evidence" value="ECO:0007669"/>
    <property type="project" value="UniProtKB-SubCell"/>
</dbReference>
<dbReference type="FunFam" id="3.40.640.10:FF:000021">
    <property type="entry name" value="Glutamate-1-semialdehyde 2,1-aminomutase"/>
    <property type="match status" value="1"/>
</dbReference>
<dbReference type="CDD" id="cd00610">
    <property type="entry name" value="OAT_like"/>
    <property type="match status" value="1"/>
</dbReference>
<evidence type="ECO:0000256" key="5">
    <source>
        <dbReference type="ARBA" id="ARBA00022898"/>
    </source>
</evidence>
<dbReference type="GO" id="GO:0042286">
    <property type="term" value="F:glutamate-1-semialdehyde 2,1-aminomutase activity"/>
    <property type="evidence" value="ECO:0007669"/>
    <property type="project" value="UniProtKB-UniRule"/>
</dbReference>
<dbReference type="InterPro" id="IPR015421">
    <property type="entry name" value="PyrdxlP-dep_Trfase_major"/>
</dbReference>
<dbReference type="SUPFAM" id="SSF53383">
    <property type="entry name" value="PLP-dependent transferases"/>
    <property type="match status" value="1"/>
</dbReference>
<comment type="cofactor">
    <cofactor evidence="2 8">
        <name>pyridoxal 5'-phosphate</name>
        <dbReference type="ChEBI" id="CHEBI:597326"/>
    </cofactor>
</comment>
<dbReference type="InterPro" id="IPR015422">
    <property type="entry name" value="PyrdxlP-dep_Trfase_small"/>
</dbReference>
<keyword evidence="10" id="KW-1185">Reference proteome</keyword>